<dbReference type="EMBL" id="CAXHTA020000011">
    <property type="protein sequence ID" value="CAL5224655.1"/>
    <property type="molecule type" value="Genomic_DNA"/>
</dbReference>
<organism evidence="2 3">
    <name type="scientific">Coccomyxa viridis</name>
    <dbReference type="NCBI Taxonomy" id="1274662"/>
    <lineage>
        <taxon>Eukaryota</taxon>
        <taxon>Viridiplantae</taxon>
        <taxon>Chlorophyta</taxon>
        <taxon>core chlorophytes</taxon>
        <taxon>Trebouxiophyceae</taxon>
        <taxon>Trebouxiophyceae incertae sedis</taxon>
        <taxon>Coccomyxaceae</taxon>
        <taxon>Coccomyxa</taxon>
    </lineage>
</organism>
<accession>A0ABP1G1R7</accession>
<dbReference type="PANTHER" id="PTHR34126:SF1">
    <property type="entry name" value="PEROXISOME BIOGENESIS PROTEIN 22"/>
    <property type="match status" value="1"/>
</dbReference>
<feature type="region of interest" description="Disordered" evidence="1">
    <location>
        <begin position="55"/>
        <end position="96"/>
    </location>
</feature>
<evidence type="ECO:0000256" key="1">
    <source>
        <dbReference type="SAM" id="MobiDB-lite"/>
    </source>
</evidence>
<dbReference type="InterPro" id="IPR037485">
    <property type="entry name" value="PEX22"/>
</dbReference>
<comment type="caution">
    <text evidence="2">The sequence shown here is derived from an EMBL/GenBank/DDBJ whole genome shotgun (WGS) entry which is preliminary data.</text>
</comment>
<gene>
    <name evidence="2" type="primary">g7373</name>
    <name evidence="2" type="ORF">VP750_LOCUS6314</name>
</gene>
<proteinExistence type="predicted"/>
<dbReference type="Proteomes" id="UP001497392">
    <property type="component" value="Unassembled WGS sequence"/>
</dbReference>
<feature type="compositionally biased region" description="Low complexity" evidence="1">
    <location>
        <begin position="65"/>
        <end position="76"/>
    </location>
</feature>
<sequence length="237" mass="24804">MPFFLEGVKSWLSALLARLAALVSEASPGTLQLTGVLGLAAVVYGLYALRPKPDRGPSNHPYLRAPAPAVPSSAPSRTPQQRQGEASTSQQQAVPKASGQGLAYRIRDVKTVLVSAPGVLLEEWSPEQLQESATLRPAAAEVLKEVRRTANVYIIAHVVDDLGEATVRGALEAGGLVGSGGGQIAPHRVLCCSTLEGKISIARQLEPGLHIDSHPATVSAFLPALPIETRTPEPAPG</sequence>
<evidence type="ECO:0000313" key="3">
    <source>
        <dbReference type="Proteomes" id="UP001497392"/>
    </source>
</evidence>
<dbReference type="Pfam" id="PF22978">
    <property type="entry name" value="HAD_Pex22"/>
    <property type="match status" value="1"/>
</dbReference>
<feature type="compositionally biased region" description="Polar residues" evidence="1">
    <location>
        <begin position="77"/>
        <end position="93"/>
    </location>
</feature>
<protein>
    <submittedName>
        <fullName evidence="2">G7373 protein</fullName>
    </submittedName>
</protein>
<evidence type="ECO:0000313" key="2">
    <source>
        <dbReference type="EMBL" id="CAL5224655.1"/>
    </source>
</evidence>
<reference evidence="2 3" key="1">
    <citation type="submission" date="2024-06" db="EMBL/GenBank/DDBJ databases">
        <authorList>
            <person name="Kraege A."/>
            <person name="Thomma B."/>
        </authorList>
    </citation>
    <scope>NUCLEOTIDE SEQUENCE [LARGE SCALE GENOMIC DNA]</scope>
</reference>
<dbReference type="PANTHER" id="PTHR34126">
    <property type="entry name" value="PEROXISOME BIOGENESIS PROTEIN 22"/>
    <property type="match status" value="1"/>
</dbReference>
<keyword evidence="3" id="KW-1185">Reference proteome</keyword>
<name>A0ABP1G1R7_9CHLO</name>